<dbReference type="PRINTS" id="PR00147">
    <property type="entry name" value="DNAPHOTLYASE"/>
</dbReference>
<evidence type="ECO:0000256" key="5">
    <source>
        <dbReference type="ARBA" id="ARBA00022827"/>
    </source>
</evidence>
<dbReference type="GO" id="GO:0003904">
    <property type="term" value="F:deoxyribodipyrimidine photo-lyase activity"/>
    <property type="evidence" value="ECO:0007669"/>
    <property type="project" value="UniProtKB-EC"/>
</dbReference>
<feature type="binding site" evidence="8">
    <location>
        <begin position="272"/>
        <end position="279"/>
    </location>
    <ligand>
        <name>FAD</name>
        <dbReference type="ChEBI" id="CHEBI:57692"/>
    </ligand>
</feature>
<dbReference type="InterPro" id="IPR036155">
    <property type="entry name" value="Crypto/Photolyase_N_sf"/>
</dbReference>
<comment type="cofactor">
    <cofactor evidence="1">
        <name>(6R)-5,10-methylene-5,6,7,8-tetrahydrofolate</name>
        <dbReference type="ChEBI" id="CHEBI:15636"/>
    </cofactor>
</comment>
<feature type="binding site" evidence="8">
    <location>
        <position position="269"/>
    </location>
    <ligand>
        <name>FAD</name>
        <dbReference type="ChEBI" id="CHEBI:57692"/>
    </ligand>
</feature>
<evidence type="ECO:0000256" key="6">
    <source>
        <dbReference type="ARBA" id="ARBA00022991"/>
    </source>
</evidence>
<comment type="cofactor">
    <cofactor evidence="8">
        <name>FAD</name>
        <dbReference type="ChEBI" id="CHEBI:57692"/>
    </cofactor>
    <text evidence="8">Binds 1 FAD per subunit.</text>
</comment>
<dbReference type="SUPFAM" id="SSF52425">
    <property type="entry name" value="Cryptochrome/photolyase, N-terminal domain"/>
    <property type="match status" value="1"/>
</dbReference>
<evidence type="ECO:0000256" key="8">
    <source>
        <dbReference type="PIRSR" id="PIRSR602081-1"/>
    </source>
</evidence>
<dbReference type="GO" id="GO:0071949">
    <property type="term" value="F:FAD binding"/>
    <property type="evidence" value="ECO:0007669"/>
    <property type="project" value="TreeGrafter"/>
</dbReference>
<dbReference type="InterPro" id="IPR005101">
    <property type="entry name" value="Cryptochr/Photolyase_FAD-bd"/>
</dbReference>
<name>A0A1E5H4T2_9ENTE</name>
<dbReference type="Pfam" id="PF03441">
    <property type="entry name" value="FAD_binding_7"/>
    <property type="match status" value="1"/>
</dbReference>
<feature type="site" description="Electron transfer via tryptophanyl radical" evidence="9">
    <location>
        <position position="303"/>
    </location>
</feature>
<keyword evidence="4 8" id="KW-0285">Flavoprotein</keyword>
<evidence type="ECO:0000256" key="3">
    <source>
        <dbReference type="ARBA" id="ARBA00014046"/>
    </source>
</evidence>
<dbReference type="PROSITE" id="PS00394">
    <property type="entry name" value="DNA_PHOTOLYASES_1_1"/>
    <property type="match status" value="1"/>
</dbReference>
<dbReference type="PROSITE" id="PS00691">
    <property type="entry name" value="DNA_PHOTOLYASES_1_2"/>
    <property type="match status" value="1"/>
</dbReference>
<dbReference type="InterPro" id="IPR014729">
    <property type="entry name" value="Rossmann-like_a/b/a_fold"/>
</dbReference>
<evidence type="ECO:0000259" key="11">
    <source>
        <dbReference type="PROSITE" id="PS51645"/>
    </source>
</evidence>
<feature type="binding site" evidence="8">
    <location>
        <begin position="236"/>
        <end position="240"/>
    </location>
    <ligand>
        <name>FAD</name>
        <dbReference type="ChEBI" id="CHEBI:57692"/>
    </ligand>
</feature>
<dbReference type="GO" id="GO:0000719">
    <property type="term" value="P:photoreactive repair"/>
    <property type="evidence" value="ECO:0007669"/>
    <property type="project" value="UniProtKB-ARBA"/>
</dbReference>
<dbReference type="EMBL" id="MIJY01000002">
    <property type="protein sequence ID" value="OEG19969.1"/>
    <property type="molecule type" value="Genomic_DNA"/>
</dbReference>
<evidence type="ECO:0000256" key="2">
    <source>
        <dbReference type="ARBA" id="ARBA00013149"/>
    </source>
</evidence>
<organism evidence="12 13">
    <name type="scientific">Enterococcus termitis</name>
    <dbReference type="NCBI Taxonomy" id="332950"/>
    <lineage>
        <taxon>Bacteria</taxon>
        <taxon>Bacillati</taxon>
        <taxon>Bacillota</taxon>
        <taxon>Bacilli</taxon>
        <taxon>Lactobacillales</taxon>
        <taxon>Enterococcaceae</taxon>
        <taxon>Enterococcus</taxon>
    </lineage>
</organism>
<keyword evidence="6 10" id="KW-0157">Chromophore</keyword>
<dbReference type="Gene3D" id="3.40.50.620">
    <property type="entry name" value="HUPs"/>
    <property type="match status" value="1"/>
</dbReference>
<dbReference type="PANTHER" id="PTHR11455">
    <property type="entry name" value="CRYPTOCHROME"/>
    <property type="match status" value="1"/>
</dbReference>
<keyword evidence="5 8" id="KW-0274">FAD</keyword>
<protein>
    <recommendedName>
        <fullName evidence="3">Deoxyribodipyrimidine photo-lyase</fullName>
        <ecNumber evidence="2">4.1.99.3</ecNumber>
    </recommendedName>
</protein>
<dbReference type="EC" id="4.1.99.3" evidence="2"/>
<dbReference type="AlphaFoldDB" id="A0A1E5H4T2"/>
<accession>A0A1E5H4T2</accession>
<keyword evidence="12" id="KW-0456">Lyase</keyword>
<comment type="catalytic activity">
    <reaction evidence="7">
        <text>cyclobutadipyrimidine (in DNA) = 2 pyrimidine residues (in DNA).</text>
        <dbReference type="EC" id="4.1.99.3"/>
    </reaction>
</comment>
<dbReference type="InterPro" id="IPR018394">
    <property type="entry name" value="DNA_photolyase_1_CS_C"/>
</dbReference>
<comment type="caution">
    <text evidence="12">The sequence shown here is derived from an EMBL/GenBank/DDBJ whole genome shotgun (WGS) entry which is preliminary data.</text>
</comment>
<keyword evidence="13" id="KW-1185">Reference proteome</keyword>
<gene>
    <name evidence="12" type="ORF">BCR25_14355</name>
</gene>
<dbReference type="Gene3D" id="1.25.40.80">
    <property type="match status" value="1"/>
</dbReference>
<evidence type="ECO:0000313" key="12">
    <source>
        <dbReference type="EMBL" id="OEG19969.1"/>
    </source>
</evidence>
<feature type="site" description="Electron transfer via tryptophanyl radical" evidence="9">
    <location>
        <position position="356"/>
    </location>
</feature>
<dbReference type="GO" id="GO:0009416">
    <property type="term" value="P:response to light stimulus"/>
    <property type="evidence" value="ECO:0007669"/>
    <property type="project" value="TreeGrafter"/>
</dbReference>
<dbReference type="RefSeq" id="WP_069662236.1">
    <property type="nucleotide sequence ID" value="NZ_JBHUJJ010000001.1"/>
</dbReference>
<dbReference type="PANTHER" id="PTHR11455:SF9">
    <property type="entry name" value="CRYPTOCHROME CIRCADIAN CLOCK 5 ISOFORM X1"/>
    <property type="match status" value="1"/>
</dbReference>
<dbReference type="FunFam" id="1.10.579.10:FF:000003">
    <property type="entry name" value="Deoxyribodipyrimidine photo-lyase"/>
    <property type="match status" value="1"/>
</dbReference>
<evidence type="ECO:0000313" key="13">
    <source>
        <dbReference type="Proteomes" id="UP000095094"/>
    </source>
</evidence>
<dbReference type="PROSITE" id="PS51645">
    <property type="entry name" value="PHR_CRY_ALPHA_BETA"/>
    <property type="match status" value="1"/>
</dbReference>
<dbReference type="SUPFAM" id="SSF48173">
    <property type="entry name" value="Cryptochrome/photolyase FAD-binding domain"/>
    <property type="match status" value="1"/>
</dbReference>
<dbReference type="InterPro" id="IPR006050">
    <property type="entry name" value="DNA_photolyase_N"/>
</dbReference>
<sequence>MSKIVMWFRKDLRLDDNTAFSHLLKQSKETDEVMCIFQLNPSQFIKKSYNHDAFFLSVQTFYKELRKRQIPLHFLYGDPEENFTALKETFDDWDAVYFNKDERGFGRVRDQKLADFFEQHQIQIHAYQDSHLHGVEEITKPTGESYKVFTPYYKQWQLRSKRPYKKQQVIERIFPEIGHPLFDEGKKQFNEIIKQIKLPFDYECGETVAEDYLKKFITNGLHEYQSKRDYPLADQTSKLSRFLRTGELSIRKVWHAIQAEPESTGRQTFISELCWRDFYNMIYFNHPKQKDQEIKEQYRELQWHYDEQLFEKWREGKTGYPIVDAGMRQLNQTGWMHNRLRMIVASFLTKDLMIDWRMGERYFQEKLIDYDSASNIGGWQWAASTGTDAVPYFRIFNPTTQGEKFDPTGAFIRMYLPELNDLPNEYIHCPSKMSKKVQESLGFYLGDHYPKPMVDHQKIRPEILAFFKNS</sequence>
<evidence type="ECO:0000256" key="4">
    <source>
        <dbReference type="ARBA" id="ARBA00022630"/>
    </source>
</evidence>
<dbReference type="Gene3D" id="1.10.579.10">
    <property type="entry name" value="DNA Cyclobutane Dipyrimidine Photolyase, subunit A, domain 3"/>
    <property type="match status" value="1"/>
</dbReference>
<dbReference type="OrthoDB" id="9772484at2"/>
<proteinExistence type="inferred from homology"/>
<dbReference type="InterPro" id="IPR002081">
    <property type="entry name" value="Cryptochrome/DNA_photolyase_1"/>
</dbReference>
<feature type="binding site" evidence="8">
    <location>
        <position position="224"/>
    </location>
    <ligand>
        <name>FAD</name>
        <dbReference type="ChEBI" id="CHEBI:57692"/>
    </ligand>
</feature>
<dbReference type="Pfam" id="PF00875">
    <property type="entry name" value="DNA_photolyase"/>
    <property type="match status" value="1"/>
</dbReference>
<evidence type="ECO:0000256" key="10">
    <source>
        <dbReference type="RuleBase" id="RU004182"/>
    </source>
</evidence>
<dbReference type="GO" id="GO:0003677">
    <property type="term" value="F:DNA binding"/>
    <property type="evidence" value="ECO:0007669"/>
    <property type="project" value="TreeGrafter"/>
</dbReference>
<dbReference type="Proteomes" id="UP000095094">
    <property type="component" value="Unassembled WGS sequence"/>
</dbReference>
<evidence type="ECO:0000256" key="7">
    <source>
        <dbReference type="ARBA" id="ARBA00033999"/>
    </source>
</evidence>
<feature type="binding site" evidence="8">
    <location>
        <begin position="369"/>
        <end position="371"/>
    </location>
    <ligand>
        <name>FAD</name>
        <dbReference type="ChEBI" id="CHEBI:57692"/>
    </ligand>
</feature>
<evidence type="ECO:0000256" key="1">
    <source>
        <dbReference type="ARBA" id="ARBA00001932"/>
    </source>
</evidence>
<feature type="site" description="Electron transfer via tryptophanyl radical" evidence="9">
    <location>
        <position position="379"/>
    </location>
</feature>
<feature type="domain" description="Photolyase/cryptochrome alpha/beta" evidence="11">
    <location>
        <begin position="2"/>
        <end position="132"/>
    </location>
</feature>
<comment type="similarity">
    <text evidence="10">Belongs to the DNA photolyase family.</text>
</comment>
<dbReference type="InterPro" id="IPR036134">
    <property type="entry name" value="Crypto/Photolyase_FAD-like_sf"/>
</dbReference>
<reference evidence="13" key="1">
    <citation type="submission" date="2016-09" db="EMBL/GenBank/DDBJ databases">
        <authorList>
            <person name="Gulvik C.A."/>
        </authorList>
    </citation>
    <scope>NUCLEOTIDE SEQUENCE [LARGE SCALE GENOMIC DNA]</scope>
    <source>
        <strain evidence="13">LMG 8895</strain>
    </source>
</reference>
<evidence type="ECO:0000256" key="9">
    <source>
        <dbReference type="PIRSR" id="PIRSR602081-2"/>
    </source>
</evidence>